<name>A0A2X2UYD5_CAPOC</name>
<sequence length="156" mass="18588">MRFDATIAKLQKERSKMEKTAETLKDEETKAREEAKRLEELNDKVKSKLVNYQELYDQSQRMITLGSKVDQIAERYFYDGKRRPLVSEFLKLIEMENAKRKQMSKEERTKQKEEKKTTTQEVHKQMEAIRSNAKKRRKSALPKNAPKRKSYNAPFQ</sequence>
<proteinExistence type="predicted"/>
<gene>
    <name evidence="3" type="ORF">NCTC11546_02634</name>
</gene>
<feature type="compositionally biased region" description="Basic and acidic residues" evidence="2">
    <location>
        <begin position="97"/>
        <end position="127"/>
    </location>
</feature>
<dbReference type="AlphaFoldDB" id="A0A2X2UYD5"/>
<evidence type="ECO:0000313" key="3">
    <source>
        <dbReference type="EMBL" id="SQA94460.1"/>
    </source>
</evidence>
<reference evidence="3 4" key="1">
    <citation type="submission" date="2018-06" db="EMBL/GenBank/DDBJ databases">
        <authorList>
            <consortium name="Pathogen Informatics"/>
            <person name="Doyle S."/>
        </authorList>
    </citation>
    <scope>NUCLEOTIDE SEQUENCE [LARGE SCALE GENOMIC DNA]</scope>
    <source>
        <strain evidence="3 4">NCTC11546</strain>
    </source>
</reference>
<dbReference type="Proteomes" id="UP000249891">
    <property type="component" value="Unassembled WGS sequence"/>
</dbReference>
<evidence type="ECO:0000256" key="1">
    <source>
        <dbReference type="SAM" id="Coils"/>
    </source>
</evidence>
<organism evidence="3 4">
    <name type="scientific">Capnocytophaga ochracea</name>
    <dbReference type="NCBI Taxonomy" id="1018"/>
    <lineage>
        <taxon>Bacteria</taxon>
        <taxon>Pseudomonadati</taxon>
        <taxon>Bacteroidota</taxon>
        <taxon>Flavobacteriia</taxon>
        <taxon>Flavobacteriales</taxon>
        <taxon>Flavobacteriaceae</taxon>
        <taxon>Capnocytophaga</taxon>
    </lineage>
</organism>
<feature type="coiled-coil region" evidence="1">
    <location>
        <begin position="7"/>
        <end position="58"/>
    </location>
</feature>
<evidence type="ECO:0000256" key="2">
    <source>
        <dbReference type="SAM" id="MobiDB-lite"/>
    </source>
</evidence>
<evidence type="ECO:0000313" key="4">
    <source>
        <dbReference type="Proteomes" id="UP000249891"/>
    </source>
</evidence>
<feature type="region of interest" description="Disordered" evidence="2">
    <location>
        <begin position="97"/>
        <end position="156"/>
    </location>
</feature>
<accession>A0A2X2UYD5</accession>
<keyword evidence="1" id="KW-0175">Coiled coil</keyword>
<dbReference type="EMBL" id="UARG01000038">
    <property type="protein sequence ID" value="SQA94460.1"/>
    <property type="molecule type" value="Genomic_DNA"/>
</dbReference>
<feature type="compositionally biased region" description="Basic residues" evidence="2">
    <location>
        <begin position="132"/>
        <end position="150"/>
    </location>
</feature>
<protein>
    <submittedName>
        <fullName evidence="3">Uncharacterized protein</fullName>
    </submittedName>
</protein>